<evidence type="ECO:0000313" key="2">
    <source>
        <dbReference type="WBParaSite" id="PDA_v2.g14733.t1"/>
    </source>
</evidence>
<dbReference type="Gene3D" id="1.20.190.50">
    <property type="match status" value="1"/>
</dbReference>
<evidence type="ECO:0000313" key="1">
    <source>
        <dbReference type="Proteomes" id="UP000887578"/>
    </source>
</evidence>
<accession>A0A914P9J8</accession>
<dbReference type="WBParaSite" id="PDA_v2.g14733.t1">
    <property type="protein sequence ID" value="PDA_v2.g14733.t1"/>
    <property type="gene ID" value="PDA_v2.g14733"/>
</dbReference>
<dbReference type="Proteomes" id="UP000887578">
    <property type="component" value="Unplaced"/>
</dbReference>
<organism evidence="1 2">
    <name type="scientific">Panagrolaimus davidi</name>
    <dbReference type="NCBI Taxonomy" id="227884"/>
    <lineage>
        <taxon>Eukaryota</taxon>
        <taxon>Metazoa</taxon>
        <taxon>Ecdysozoa</taxon>
        <taxon>Nematoda</taxon>
        <taxon>Chromadorea</taxon>
        <taxon>Rhabditida</taxon>
        <taxon>Tylenchina</taxon>
        <taxon>Panagrolaimomorpha</taxon>
        <taxon>Panagrolaimoidea</taxon>
        <taxon>Panagrolaimidae</taxon>
        <taxon>Panagrolaimus</taxon>
    </lineage>
</organism>
<name>A0A914P9J8_9BILA</name>
<keyword evidence="1" id="KW-1185">Reference proteome</keyword>
<proteinExistence type="predicted"/>
<protein>
    <submittedName>
        <fullName evidence="2">Uncharacterized protein</fullName>
    </submittedName>
</protein>
<dbReference type="AlphaFoldDB" id="A0A914P9J8"/>
<sequence length="104" mass="12829">MELLENFPQNLTIQTTEFIKNLPIDENRDEAMIRRIHDQQREFNSYLLYLEIMEKFTFWQHRINKEFSERPNKISDVVQKAEYERQMKQAMTKLEAHLKDCEKY</sequence>
<reference evidence="2" key="1">
    <citation type="submission" date="2022-11" db="UniProtKB">
        <authorList>
            <consortium name="WormBaseParasite"/>
        </authorList>
    </citation>
    <scope>IDENTIFICATION</scope>
</reference>